<dbReference type="EMBL" id="JANBVB010001120">
    <property type="protein sequence ID" value="KAJ2891034.1"/>
    <property type="molecule type" value="Genomic_DNA"/>
</dbReference>
<sequence>MGGQTRPKKCVFCSGKLERIVYKDDAFMVFHDRKPDAEVHLLVIPRTHYGTINDMTPSELPMLTQMHELGQRLLDEMGYTGDMARFGFHRPPFNSIHHLHLHCLGLPFKSGRASFPFSESNRLVFMPVARLIDSLSKSNQAIS</sequence>
<proteinExistence type="predicted"/>
<protein>
    <submittedName>
        <fullName evidence="1">Uncharacterized protein</fullName>
    </submittedName>
</protein>
<evidence type="ECO:0000313" key="1">
    <source>
        <dbReference type="EMBL" id="KAJ2891034.1"/>
    </source>
</evidence>
<comment type="caution">
    <text evidence="1">The sequence shown here is derived from an EMBL/GenBank/DDBJ whole genome shotgun (WGS) entry which is preliminary data.</text>
</comment>
<evidence type="ECO:0000313" key="2">
    <source>
        <dbReference type="Proteomes" id="UP001139981"/>
    </source>
</evidence>
<keyword evidence="2" id="KW-1185">Reference proteome</keyword>
<gene>
    <name evidence="1" type="ORF">IWW38_003805</name>
</gene>
<organism evidence="1 2">
    <name type="scientific">Coemansia aciculifera</name>
    <dbReference type="NCBI Taxonomy" id="417176"/>
    <lineage>
        <taxon>Eukaryota</taxon>
        <taxon>Fungi</taxon>
        <taxon>Fungi incertae sedis</taxon>
        <taxon>Zoopagomycota</taxon>
        <taxon>Kickxellomycotina</taxon>
        <taxon>Kickxellomycetes</taxon>
        <taxon>Kickxellales</taxon>
        <taxon>Kickxellaceae</taxon>
        <taxon>Coemansia</taxon>
    </lineage>
</organism>
<reference evidence="1" key="1">
    <citation type="submission" date="2022-07" db="EMBL/GenBank/DDBJ databases">
        <title>Phylogenomic reconstructions and comparative analyses of Kickxellomycotina fungi.</title>
        <authorList>
            <person name="Reynolds N.K."/>
            <person name="Stajich J.E."/>
            <person name="Barry K."/>
            <person name="Grigoriev I.V."/>
            <person name="Crous P."/>
            <person name="Smith M.E."/>
        </authorList>
    </citation>
    <scope>NUCLEOTIDE SEQUENCE</scope>
    <source>
        <strain evidence="1">CBS 190363</strain>
    </source>
</reference>
<accession>A0ACC1M0E9</accession>
<name>A0ACC1M0E9_9FUNG</name>
<dbReference type="Proteomes" id="UP001139981">
    <property type="component" value="Unassembled WGS sequence"/>
</dbReference>